<dbReference type="SMART" id="SM00228">
    <property type="entry name" value="PDZ"/>
    <property type="match status" value="1"/>
</dbReference>
<dbReference type="Gene3D" id="3.90.226.10">
    <property type="entry name" value="2-enoyl-CoA Hydratase, Chain A, domain 1"/>
    <property type="match status" value="1"/>
</dbReference>
<keyword evidence="3 5" id="KW-0378">Hydrolase</keyword>
<organism evidence="7">
    <name type="scientific">Thermodesulforhabdus norvegica</name>
    <dbReference type="NCBI Taxonomy" id="39841"/>
    <lineage>
        <taxon>Bacteria</taxon>
        <taxon>Pseudomonadati</taxon>
        <taxon>Thermodesulfobacteriota</taxon>
        <taxon>Syntrophobacteria</taxon>
        <taxon>Syntrophobacterales</taxon>
        <taxon>Thermodesulforhabdaceae</taxon>
        <taxon>Thermodesulforhabdus</taxon>
    </lineage>
</organism>
<dbReference type="SMART" id="SM00245">
    <property type="entry name" value="TSPc"/>
    <property type="match status" value="1"/>
</dbReference>
<evidence type="ECO:0000256" key="3">
    <source>
        <dbReference type="ARBA" id="ARBA00022801"/>
    </source>
</evidence>
<dbReference type="InterPro" id="IPR004447">
    <property type="entry name" value="Peptidase_S41A"/>
</dbReference>
<dbReference type="InterPro" id="IPR005151">
    <property type="entry name" value="Tail-specific_protease"/>
</dbReference>
<dbReference type="Gene3D" id="3.30.750.44">
    <property type="match status" value="1"/>
</dbReference>
<dbReference type="GO" id="GO:0006508">
    <property type="term" value="P:proteolysis"/>
    <property type="evidence" value="ECO:0007669"/>
    <property type="project" value="UniProtKB-KW"/>
</dbReference>
<evidence type="ECO:0000256" key="2">
    <source>
        <dbReference type="ARBA" id="ARBA00022670"/>
    </source>
</evidence>
<dbReference type="GO" id="GO:0008236">
    <property type="term" value="F:serine-type peptidase activity"/>
    <property type="evidence" value="ECO:0007669"/>
    <property type="project" value="UniProtKB-KW"/>
</dbReference>
<evidence type="ECO:0000313" key="7">
    <source>
        <dbReference type="EMBL" id="HDL89835.1"/>
    </source>
</evidence>
<dbReference type="Pfam" id="PF03572">
    <property type="entry name" value="Peptidase_S41"/>
    <property type="match status" value="1"/>
</dbReference>
<gene>
    <name evidence="7" type="ORF">ENG14_02915</name>
</gene>
<accession>A0A7C0WUI2</accession>
<comment type="similarity">
    <text evidence="1 5">Belongs to the peptidase S41A family.</text>
</comment>
<dbReference type="PROSITE" id="PS50106">
    <property type="entry name" value="PDZ"/>
    <property type="match status" value="1"/>
</dbReference>
<dbReference type="Gene3D" id="2.30.42.10">
    <property type="match status" value="1"/>
</dbReference>
<dbReference type="SUPFAM" id="SSF52096">
    <property type="entry name" value="ClpP/crotonase"/>
    <property type="match status" value="1"/>
</dbReference>
<dbReference type="EMBL" id="DQZW01000137">
    <property type="protein sequence ID" value="HDL89835.1"/>
    <property type="molecule type" value="Genomic_DNA"/>
</dbReference>
<evidence type="ECO:0000256" key="1">
    <source>
        <dbReference type="ARBA" id="ARBA00009179"/>
    </source>
</evidence>
<protein>
    <submittedName>
        <fullName evidence="7">S41 family peptidase</fullName>
    </submittedName>
</protein>
<dbReference type="InterPro" id="IPR029045">
    <property type="entry name" value="ClpP/crotonase-like_dom_sf"/>
</dbReference>
<dbReference type="GO" id="GO:0030288">
    <property type="term" value="C:outer membrane-bounded periplasmic space"/>
    <property type="evidence" value="ECO:0007669"/>
    <property type="project" value="TreeGrafter"/>
</dbReference>
<dbReference type="PANTHER" id="PTHR32060">
    <property type="entry name" value="TAIL-SPECIFIC PROTEASE"/>
    <property type="match status" value="1"/>
</dbReference>
<keyword evidence="4 5" id="KW-0720">Serine protease</keyword>
<dbReference type="AlphaFoldDB" id="A0A7C0WUI2"/>
<feature type="non-terminal residue" evidence="7">
    <location>
        <position position="1"/>
    </location>
</feature>
<dbReference type="FunFam" id="3.90.226.10:FF:000029">
    <property type="entry name" value="Peptidase, S41 family"/>
    <property type="match status" value="1"/>
</dbReference>
<proteinExistence type="inferred from homology"/>
<evidence type="ECO:0000259" key="6">
    <source>
        <dbReference type="PROSITE" id="PS50106"/>
    </source>
</evidence>
<dbReference type="InterPro" id="IPR001478">
    <property type="entry name" value="PDZ"/>
</dbReference>
<comment type="caution">
    <text evidence="7">The sequence shown here is derived from an EMBL/GenBank/DDBJ whole genome shotgun (WGS) entry which is preliminary data.</text>
</comment>
<name>A0A7C0WUI2_9BACT</name>
<dbReference type="Proteomes" id="UP000886355">
    <property type="component" value="Unassembled WGS sequence"/>
</dbReference>
<dbReference type="GO" id="GO:0007165">
    <property type="term" value="P:signal transduction"/>
    <property type="evidence" value="ECO:0007669"/>
    <property type="project" value="TreeGrafter"/>
</dbReference>
<evidence type="ECO:0000256" key="4">
    <source>
        <dbReference type="ARBA" id="ARBA00022825"/>
    </source>
</evidence>
<dbReference type="Pfam" id="PF00595">
    <property type="entry name" value="PDZ"/>
    <property type="match status" value="1"/>
</dbReference>
<dbReference type="PANTHER" id="PTHR32060:SF30">
    <property type="entry name" value="CARBOXY-TERMINAL PROCESSING PROTEASE CTPA"/>
    <property type="match status" value="1"/>
</dbReference>
<dbReference type="GO" id="GO:0004175">
    <property type="term" value="F:endopeptidase activity"/>
    <property type="evidence" value="ECO:0007669"/>
    <property type="project" value="TreeGrafter"/>
</dbReference>
<reference evidence="7" key="1">
    <citation type="journal article" date="2020" name="mSystems">
        <title>Genome- and Community-Level Interaction Insights into Carbon Utilization and Element Cycling Functions of Hydrothermarchaeota in Hydrothermal Sediment.</title>
        <authorList>
            <person name="Zhou Z."/>
            <person name="Liu Y."/>
            <person name="Xu W."/>
            <person name="Pan J."/>
            <person name="Luo Z.H."/>
            <person name="Li M."/>
        </authorList>
    </citation>
    <scope>NUCLEOTIDE SEQUENCE [LARGE SCALE GENOMIC DNA]</scope>
    <source>
        <strain evidence="7">HyVt-19</strain>
    </source>
</reference>
<dbReference type="InterPro" id="IPR036034">
    <property type="entry name" value="PDZ_sf"/>
</dbReference>
<dbReference type="FunFam" id="2.30.42.10:FF:000063">
    <property type="entry name" value="Peptidase, S41 family"/>
    <property type="match status" value="1"/>
</dbReference>
<keyword evidence="2 5" id="KW-0645">Protease</keyword>
<evidence type="ECO:0000256" key="5">
    <source>
        <dbReference type="RuleBase" id="RU004404"/>
    </source>
</evidence>
<feature type="domain" description="PDZ" evidence="6">
    <location>
        <begin position="4"/>
        <end position="72"/>
    </location>
</feature>
<dbReference type="CDD" id="cd07560">
    <property type="entry name" value="Peptidase_S41_CPP"/>
    <property type="match status" value="1"/>
</dbReference>
<dbReference type="CDD" id="cd06782">
    <property type="entry name" value="cpPDZ_CPP-like"/>
    <property type="match status" value="1"/>
</dbReference>
<sequence length="355" mass="39233">PDEYKELQVETSGSFGGIGIEITIRNGVLTVVSPLEGTPADRAGLKANDQIIRINGEPTKDISLMQAVKKLRGPKGTKVTITILREGVPRPFDVTITRDIIKIQSVRWRTLEPGYGYVRITSFQSDTSEGLEKALDQLEKKNVPMKGLVLDLRNNPGGLLDQAVKVSDEFLDEGLIVYTKGRTKKQQMRFEAHKNKKAHGYPIVVLVNGGSASASEIVAGALQDHNRAVILGEPTFGKGSVQTIIPLHDGSAVRLTTALYFTPSGRSIQAKGIEPDIYVPRIVPKKGEKERENTRGFSIREKDLPKHMEVEKNKDADEKHRIDAETKAILERDNQLRHALDLLKGVNILAKIVTR</sequence>
<dbReference type="NCBIfam" id="TIGR00225">
    <property type="entry name" value="prc"/>
    <property type="match status" value="1"/>
</dbReference>
<dbReference type="SUPFAM" id="SSF50156">
    <property type="entry name" value="PDZ domain-like"/>
    <property type="match status" value="1"/>
</dbReference>